<dbReference type="RefSeq" id="WP_208058001.1">
    <property type="nucleotide sequence ID" value="NZ_JAGDYP010000001.1"/>
</dbReference>
<keyword evidence="3 8" id="KW-1134">Transmembrane beta strand</keyword>
<evidence type="ECO:0000256" key="1">
    <source>
        <dbReference type="ARBA" id="ARBA00004571"/>
    </source>
</evidence>
<feature type="signal peptide" evidence="9">
    <location>
        <begin position="1"/>
        <end position="23"/>
    </location>
</feature>
<keyword evidence="4 8" id="KW-0812">Transmembrane</keyword>
<dbReference type="Pfam" id="PF13715">
    <property type="entry name" value="CarbopepD_reg_2"/>
    <property type="match status" value="1"/>
</dbReference>
<evidence type="ECO:0000256" key="7">
    <source>
        <dbReference type="ARBA" id="ARBA00023237"/>
    </source>
</evidence>
<keyword evidence="6 8" id="KW-0472">Membrane</keyword>
<dbReference type="InterPro" id="IPR039426">
    <property type="entry name" value="TonB-dep_rcpt-like"/>
</dbReference>
<name>A0ABS3PVD1_9FLAO</name>
<feature type="chain" id="PRO_5045284336" evidence="9">
    <location>
        <begin position="24"/>
        <end position="1045"/>
    </location>
</feature>
<sequence>MINTKKICFALFLLYIVPFALQAQEREITGTVRDANGLEMLGVAVTVKGEQKGTQTDFDGKYHIKTEKGKTLEFSFLGMKTKTFVVGGNNRIDVVLEEETHDLEEVVVTGVGVATDKRKVAISVDAVSEQSLKKIPVKSIDDALGGKIAGAQIQSMSGQPGQQANIILRGINSLGSTQPMIMVDGVQVNATNASVGFDSSNVSSRLSDLDLSNVERVEVIQGAAAATIYGAQGANGVIQIFTKRGKKGQRTEFSYNSSLSLDNALSGNLAYAKYHYYKTDTEGYIVDGNNRPIKVDPTTGYWTLPDETVDGNTILNKPYKEKTYDHLKQFYKTAYTYQQSLNITGATGNVDYAVGATLFNQSSTTFGRYLKKNFNANFGVELFKNFTLRSGTQLITSNNTASDVNGRDTTYGSSNVYRAFPFVDINYITTAGTPFVNFHPGENSVMPAYMYHFRTSNSDVNRVIQTISANYKLSQHIDLDYKYGLDHTRYENRDFIKNQTKTTTPSKGITPFVGQLSVSQTRTTFQNSLLNLFARFDFEKDFKWNFPLQSTTQLSYDWRKTTDYLHQSVGTGYGQEPPFTISNANSATSEDYTQEFVTFGWLVNQKFDYSNLFGFSVGVRSDYSSAFGKGGKPFTFPRGDAYFRLSEFIKNDRIYDLKLRAAYGEAGIQPNAYDRLLSLSNAKFGTRGYYYLPTTARNPELGVEKTREFEVGLDYTFRLGEHWFHRIGGTAAYWARKSQGSIYDISTPPSLGANKIKDNAISLSSNGLQLSLDLNVFSNDQIDWNFATRFSKGKTMVDEISNHKTIVVGAAGSGQTSIKEGEPVGAFYGFKPLTSLTQTNSKGVRYIADADLNKYEIVNGYVVNKTDKTVMFTTEQERIGDATPDFTMSFFNDITLYKKLTLSVQVDWTQGGNIYNASKQWIYNDKIHADFEKPVTIGGQTAPFVAYHHSFYQTARSNAYFVEDGTYVRLRNVSLSYDMGKILEDTFIKGLTITASARNLLTFTNYSGVDPEAVGTNVNNPLYRGIDLWTFPNTRSYTMALAIRF</sequence>
<evidence type="ECO:0000256" key="9">
    <source>
        <dbReference type="SAM" id="SignalP"/>
    </source>
</evidence>
<dbReference type="EMBL" id="JAGDYP010000001">
    <property type="protein sequence ID" value="MBO1883286.1"/>
    <property type="molecule type" value="Genomic_DNA"/>
</dbReference>
<proteinExistence type="inferred from homology"/>
<keyword evidence="5 9" id="KW-0732">Signal</keyword>
<dbReference type="PROSITE" id="PS52016">
    <property type="entry name" value="TONB_DEPENDENT_REC_3"/>
    <property type="match status" value="1"/>
</dbReference>
<dbReference type="Proteomes" id="UP000681610">
    <property type="component" value="Unassembled WGS sequence"/>
</dbReference>
<evidence type="ECO:0000259" key="10">
    <source>
        <dbReference type="Pfam" id="PF07715"/>
    </source>
</evidence>
<dbReference type="InterPro" id="IPR037066">
    <property type="entry name" value="Plug_dom_sf"/>
</dbReference>
<dbReference type="Gene3D" id="2.40.170.20">
    <property type="entry name" value="TonB-dependent receptor, beta-barrel domain"/>
    <property type="match status" value="1"/>
</dbReference>
<dbReference type="NCBIfam" id="TIGR04056">
    <property type="entry name" value="OMP_RagA_SusC"/>
    <property type="match status" value="1"/>
</dbReference>
<organism evidence="11 12">
    <name type="scientific">Capnocytophaga bilenii</name>
    <dbReference type="NCBI Taxonomy" id="2819369"/>
    <lineage>
        <taxon>Bacteria</taxon>
        <taxon>Pseudomonadati</taxon>
        <taxon>Bacteroidota</taxon>
        <taxon>Flavobacteriia</taxon>
        <taxon>Flavobacteriales</taxon>
        <taxon>Flavobacteriaceae</taxon>
        <taxon>Capnocytophaga</taxon>
    </lineage>
</organism>
<evidence type="ECO:0000256" key="4">
    <source>
        <dbReference type="ARBA" id="ARBA00022692"/>
    </source>
</evidence>
<feature type="domain" description="TonB-dependent receptor plug" evidence="10">
    <location>
        <begin position="116"/>
        <end position="237"/>
    </location>
</feature>
<keyword evidence="7 8" id="KW-0998">Cell outer membrane</keyword>
<dbReference type="SUPFAM" id="SSF56935">
    <property type="entry name" value="Porins"/>
    <property type="match status" value="1"/>
</dbReference>
<keyword evidence="2 8" id="KW-0813">Transport</keyword>
<comment type="similarity">
    <text evidence="8">Belongs to the TonB-dependent receptor family.</text>
</comment>
<dbReference type="Gene3D" id="2.60.40.1120">
    <property type="entry name" value="Carboxypeptidase-like, regulatory domain"/>
    <property type="match status" value="1"/>
</dbReference>
<dbReference type="InterPro" id="IPR036942">
    <property type="entry name" value="Beta-barrel_TonB_sf"/>
</dbReference>
<dbReference type="InterPro" id="IPR023996">
    <property type="entry name" value="TonB-dep_OMP_SusC/RagA"/>
</dbReference>
<evidence type="ECO:0000256" key="5">
    <source>
        <dbReference type="ARBA" id="ARBA00022729"/>
    </source>
</evidence>
<protein>
    <submittedName>
        <fullName evidence="11">SusC/RagA family TonB-linked outer membrane protein</fullName>
    </submittedName>
</protein>
<evidence type="ECO:0000313" key="12">
    <source>
        <dbReference type="Proteomes" id="UP000681610"/>
    </source>
</evidence>
<dbReference type="InterPro" id="IPR012910">
    <property type="entry name" value="Plug_dom"/>
</dbReference>
<gene>
    <name evidence="11" type="ORF">J4N46_02345</name>
</gene>
<dbReference type="Pfam" id="PF07715">
    <property type="entry name" value="Plug"/>
    <property type="match status" value="1"/>
</dbReference>
<evidence type="ECO:0000256" key="3">
    <source>
        <dbReference type="ARBA" id="ARBA00022452"/>
    </source>
</evidence>
<accession>A0ABS3PVD1</accession>
<dbReference type="SUPFAM" id="SSF49464">
    <property type="entry name" value="Carboxypeptidase regulatory domain-like"/>
    <property type="match status" value="1"/>
</dbReference>
<evidence type="ECO:0000256" key="6">
    <source>
        <dbReference type="ARBA" id="ARBA00023136"/>
    </source>
</evidence>
<dbReference type="PANTHER" id="PTHR30069">
    <property type="entry name" value="TONB-DEPENDENT OUTER MEMBRANE RECEPTOR"/>
    <property type="match status" value="1"/>
</dbReference>
<evidence type="ECO:0000256" key="8">
    <source>
        <dbReference type="PROSITE-ProRule" id="PRU01360"/>
    </source>
</evidence>
<dbReference type="PANTHER" id="PTHR30069:SF29">
    <property type="entry name" value="HEMOGLOBIN AND HEMOGLOBIN-HAPTOGLOBIN-BINDING PROTEIN 1-RELATED"/>
    <property type="match status" value="1"/>
</dbReference>
<comment type="subcellular location">
    <subcellularLocation>
        <location evidence="1 8">Cell outer membrane</location>
        <topology evidence="1 8">Multi-pass membrane protein</topology>
    </subcellularLocation>
</comment>
<evidence type="ECO:0000256" key="2">
    <source>
        <dbReference type="ARBA" id="ARBA00022448"/>
    </source>
</evidence>
<dbReference type="Gene3D" id="2.170.130.10">
    <property type="entry name" value="TonB-dependent receptor, plug domain"/>
    <property type="match status" value="1"/>
</dbReference>
<keyword evidence="12" id="KW-1185">Reference proteome</keyword>
<dbReference type="InterPro" id="IPR008969">
    <property type="entry name" value="CarboxyPept-like_regulatory"/>
</dbReference>
<comment type="caution">
    <text evidence="11">The sequence shown here is derived from an EMBL/GenBank/DDBJ whole genome shotgun (WGS) entry which is preliminary data.</text>
</comment>
<evidence type="ECO:0000313" key="11">
    <source>
        <dbReference type="EMBL" id="MBO1883286.1"/>
    </source>
</evidence>
<reference evidence="11 12" key="1">
    <citation type="submission" date="2021-03" db="EMBL/GenBank/DDBJ databases">
        <title>Isolation and description of Capnocytophaga bilenii sp. nov., a novel Capnocytophaga species, isolated from a gingivitis subject.</title>
        <authorList>
            <person name="Antezack A."/>
            <person name="Monnet-Corti V."/>
            <person name="La Scola B."/>
        </authorList>
    </citation>
    <scope>NUCLEOTIDE SEQUENCE [LARGE SCALE GENOMIC DNA]</scope>
    <source>
        <strain evidence="11 12">Marseille-Q4570</strain>
    </source>
</reference>